<sequence length="140" mass="16234">MRKKAITLFDPSRIFSDDFMDAFFGNTGLDFQYTNELEMFEDEDKVVVKLKAPGYKRENVEITIEDNVLSISGTAEEVVEEEEKKKKYYYKEMKHGSFNRSVRLPVRVKADGAKAEFKDGIIEIHMPKAEDVKPKKITIE</sequence>
<dbReference type="InterPro" id="IPR002068">
    <property type="entry name" value="A-crystallin/Hsp20_dom"/>
</dbReference>
<feature type="domain" description="SHSP" evidence="3">
    <location>
        <begin position="28"/>
        <end position="140"/>
    </location>
</feature>
<dbReference type="CDD" id="cd06464">
    <property type="entry name" value="ACD_sHsps-like"/>
    <property type="match status" value="1"/>
</dbReference>
<dbReference type="InterPro" id="IPR031107">
    <property type="entry name" value="Small_HSP"/>
</dbReference>
<name>A0A136KKD3_9BACT</name>
<reference evidence="4 5" key="1">
    <citation type="submission" date="2015-02" db="EMBL/GenBank/DDBJ databases">
        <title>Improved understanding of the partial-nitritation anammox process through 23 genomes representing the majority of the microbial community.</title>
        <authorList>
            <person name="Speth D.R."/>
            <person name="In T Zandt M."/>
            <person name="Guerrero Cruz S."/>
            <person name="Jetten M.S."/>
            <person name="Dutilh B.E."/>
        </authorList>
    </citation>
    <scope>NUCLEOTIDE SEQUENCE [LARGE SCALE GENOMIC DNA]</scope>
    <source>
        <strain evidence="4">OLB21</strain>
    </source>
</reference>
<gene>
    <name evidence="4" type="primary">hspA</name>
    <name evidence="4" type="ORF">UZ20_WS6002000177</name>
</gene>
<evidence type="ECO:0000313" key="4">
    <source>
        <dbReference type="EMBL" id="KXK09869.1"/>
    </source>
</evidence>
<proteinExistence type="inferred from homology"/>
<evidence type="ECO:0000259" key="3">
    <source>
        <dbReference type="PROSITE" id="PS01031"/>
    </source>
</evidence>
<dbReference type="InterPro" id="IPR008978">
    <property type="entry name" value="HSP20-like_chaperone"/>
</dbReference>
<dbReference type="EMBL" id="JYPD01000011">
    <property type="protein sequence ID" value="KXK09869.1"/>
    <property type="molecule type" value="Genomic_DNA"/>
</dbReference>
<dbReference type="Pfam" id="PF00011">
    <property type="entry name" value="HSP20"/>
    <property type="match status" value="1"/>
</dbReference>
<dbReference type="AlphaFoldDB" id="A0A136KKD3"/>
<comment type="similarity">
    <text evidence="1 2">Belongs to the small heat shock protein (HSP20) family.</text>
</comment>
<dbReference type="SUPFAM" id="SSF49764">
    <property type="entry name" value="HSP20-like chaperones"/>
    <property type="match status" value="1"/>
</dbReference>
<dbReference type="Gene3D" id="2.60.40.790">
    <property type="match status" value="1"/>
</dbReference>
<evidence type="ECO:0000313" key="5">
    <source>
        <dbReference type="Proteomes" id="UP000070449"/>
    </source>
</evidence>
<comment type="caution">
    <text evidence="4">The sequence shown here is derived from an EMBL/GenBank/DDBJ whole genome shotgun (WGS) entry which is preliminary data.</text>
</comment>
<dbReference type="Proteomes" id="UP000070449">
    <property type="component" value="Unassembled WGS sequence"/>
</dbReference>
<evidence type="ECO:0000256" key="1">
    <source>
        <dbReference type="PROSITE-ProRule" id="PRU00285"/>
    </source>
</evidence>
<organism evidence="4 5">
    <name type="scientific">candidate division WS6 bacterium OLB21</name>
    <dbReference type="NCBI Taxonomy" id="1617427"/>
    <lineage>
        <taxon>Bacteria</taxon>
        <taxon>Candidatus Dojkabacteria</taxon>
    </lineage>
</organism>
<dbReference type="PANTHER" id="PTHR11527">
    <property type="entry name" value="HEAT-SHOCK PROTEIN 20 FAMILY MEMBER"/>
    <property type="match status" value="1"/>
</dbReference>
<evidence type="ECO:0000256" key="2">
    <source>
        <dbReference type="RuleBase" id="RU003616"/>
    </source>
</evidence>
<dbReference type="PROSITE" id="PS01031">
    <property type="entry name" value="SHSP"/>
    <property type="match status" value="1"/>
</dbReference>
<accession>A0A136KKD3</accession>
<dbReference type="STRING" id="1617427.UZ20_WS6002000177"/>
<protein>
    <submittedName>
        <fullName evidence="4">Spore protein SP21</fullName>
    </submittedName>
</protein>